<dbReference type="GO" id="GO:0035485">
    <property type="term" value="F:adenine/guanine mispair binding"/>
    <property type="evidence" value="ECO:0007669"/>
    <property type="project" value="TreeGrafter"/>
</dbReference>
<dbReference type="Gene3D" id="1.10.1670.10">
    <property type="entry name" value="Helix-hairpin-Helix base-excision DNA repair enzymes (C-terminal)"/>
    <property type="match status" value="1"/>
</dbReference>
<dbReference type="NCBIfam" id="TIGR01084">
    <property type="entry name" value="mutY"/>
    <property type="match status" value="1"/>
</dbReference>
<organism evidence="16 17">
    <name type="scientific">Aquimonas voraii</name>
    <dbReference type="NCBI Taxonomy" id="265719"/>
    <lineage>
        <taxon>Bacteria</taxon>
        <taxon>Pseudomonadati</taxon>
        <taxon>Pseudomonadota</taxon>
        <taxon>Gammaproteobacteria</taxon>
        <taxon>Lysobacterales</taxon>
        <taxon>Lysobacteraceae</taxon>
        <taxon>Aquimonas</taxon>
    </lineage>
</organism>
<dbReference type="InterPro" id="IPR005760">
    <property type="entry name" value="A/G_AdeGlyc_MutY"/>
</dbReference>
<dbReference type="GO" id="GO:0046872">
    <property type="term" value="F:metal ion binding"/>
    <property type="evidence" value="ECO:0007669"/>
    <property type="project" value="UniProtKB-UniRule"/>
</dbReference>
<feature type="domain" description="HhH-GPD" evidence="15">
    <location>
        <begin position="46"/>
        <end position="197"/>
    </location>
</feature>
<keyword evidence="13 14" id="KW-0326">Glycosidase</keyword>
<name>A0A1G7A7P0_9GAMM</name>
<dbReference type="GO" id="GO:0034039">
    <property type="term" value="F:8-oxo-7,8-dihydroguanine DNA N-glycosylase activity"/>
    <property type="evidence" value="ECO:0007669"/>
    <property type="project" value="TreeGrafter"/>
</dbReference>
<reference evidence="16 17" key="1">
    <citation type="submission" date="2016-10" db="EMBL/GenBank/DDBJ databases">
        <authorList>
            <person name="de Groot N.N."/>
        </authorList>
    </citation>
    <scope>NUCLEOTIDE SEQUENCE [LARGE SCALE GENOMIC DNA]</scope>
    <source>
        <strain evidence="16 17">DSM 16957</strain>
    </source>
</reference>
<dbReference type="Gene3D" id="3.90.79.10">
    <property type="entry name" value="Nucleoside Triphosphate Pyrophosphohydrolase"/>
    <property type="match status" value="1"/>
</dbReference>
<sequence length="371" mass="40546">MPTESNAAPPWGLAARLLDWQVQHGRHDLPWQHPRTPYRVWLSEVMLQQTQVGTVISYFERFVEALPSLPALAAAPLDQVLGLWSGLGYYSRARNLHRAAQRCAEAHAGELPTTLEALMALPGIGRSTAGAILAQAHGLRFPILDGNVRRVLARYHGIAEWPGLPAVEKQLWRLAESHLPDERLADYTQAQMDLGATVCTRGKPACLLCPLRESCAAHAQGLTGLIPAARPRKETPVRSTRMLLLVDAHGRVLLERRPQTGVWAELWSLPECAGDADAEHAACALPARLEGQAEPLPGFRHTFSHYHLDVQPLRWRARAIEGVGEGSHSSPQRAWFDAAAIESLGLPAPVRKLLGEHLQASGALRACGACD</sequence>
<dbReference type="GO" id="GO:0051539">
    <property type="term" value="F:4 iron, 4 sulfur cluster binding"/>
    <property type="evidence" value="ECO:0007669"/>
    <property type="project" value="UniProtKB-UniRule"/>
</dbReference>
<dbReference type="SUPFAM" id="SSF48150">
    <property type="entry name" value="DNA-glycosylase"/>
    <property type="match status" value="1"/>
</dbReference>
<keyword evidence="9" id="KW-0378">Hydrolase</keyword>
<dbReference type="EMBL" id="FNAG01000019">
    <property type="protein sequence ID" value="SDE10075.1"/>
    <property type="molecule type" value="Genomic_DNA"/>
</dbReference>
<dbReference type="PANTHER" id="PTHR42944">
    <property type="entry name" value="ADENINE DNA GLYCOSYLASE"/>
    <property type="match status" value="1"/>
</dbReference>
<evidence type="ECO:0000256" key="9">
    <source>
        <dbReference type="ARBA" id="ARBA00022801"/>
    </source>
</evidence>
<comment type="catalytic activity">
    <reaction evidence="1 14">
        <text>Hydrolyzes free adenine bases from 7,8-dihydro-8-oxoguanine:adenine mismatched double-stranded DNA, leaving an apurinic site.</text>
        <dbReference type="EC" id="3.2.2.31"/>
    </reaction>
</comment>
<dbReference type="OrthoDB" id="9802365at2"/>
<evidence type="ECO:0000256" key="12">
    <source>
        <dbReference type="ARBA" id="ARBA00023204"/>
    </source>
</evidence>
<keyword evidence="8 14" id="KW-0227">DNA damage</keyword>
<evidence type="ECO:0000256" key="1">
    <source>
        <dbReference type="ARBA" id="ARBA00000843"/>
    </source>
</evidence>
<dbReference type="Gene3D" id="1.10.340.30">
    <property type="entry name" value="Hypothetical protein, domain 2"/>
    <property type="match status" value="1"/>
</dbReference>
<dbReference type="CDD" id="cd00056">
    <property type="entry name" value="ENDO3c"/>
    <property type="match status" value="1"/>
</dbReference>
<dbReference type="InterPro" id="IPR044298">
    <property type="entry name" value="MIG/MutY"/>
</dbReference>
<comment type="similarity">
    <text evidence="3 14">Belongs to the Nth/MutY family.</text>
</comment>
<dbReference type="PANTHER" id="PTHR42944:SF1">
    <property type="entry name" value="ADENINE DNA GLYCOSYLASE"/>
    <property type="match status" value="1"/>
</dbReference>
<evidence type="ECO:0000256" key="10">
    <source>
        <dbReference type="ARBA" id="ARBA00023004"/>
    </source>
</evidence>
<comment type="function">
    <text evidence="2">Adenine glycosylase active on G-A mispairs. MutY also corrects error-prone DNA synthesis past GO lesions which are due to the oxidatively damaged form of guanine: 7,8-dihydro-8-oxoguanine (8-oxo-dGTP).</text>
</comment>
<evidence type="ECO:0000259" key="15">
    <source>
        <dbReference type="SMART" id="SM00478"/>
    </source>
</evidence>
<dbReference type="RefSeq" id="WP_091245841.1">
    <property type="nucleotide sequence ID" value="NZ_FNAG01000019.1"/>
</dbReference>
<dbReference type="InterPro" id="IPR000445">
    <property type="entry name" value="HhH_motif"/>
</dbReference>
<evidence type="ECO:0000313" key="16">
    <source>
        <dbReference type="EMBL" id="SDE10075.1"/>
    </source>
</evidence>
<dbReference type="InterPro" id="IPR011257">
    <property type="entry name" value="DNA_glycosylase"/>
</dbReference>
<dbReference type="Pfam" id="PF00633">
    <property type="entry name" value="HHH"/>
    <property type="match status" value="1"/>
</dbReference>
<dbReference type="Proteomes" id="UP000199603">
    <property type="component" value="Unassembled WGS sequence"/>
</dbReference>
<dbReference type="STRING" id="265719.SAMN04488509_11924"/>
<dbReference type="EC" id="3.2.2.31" evidence="4 14"/>
<keyword evidence="12" id="KW-0234">DNA repair</keyword>
<dbReference type="InterPro" id="IPR023170">
    <property type="entry name" value="HhH_base_excis_C"/>
</dbReference>
<dbReference type="FunFam" id="1.10.340.30:FF:000002">
    <property type="entry name" value="Adenine DNA glycosylase"/>
    <property type="match status" value="1"/>
</dbReference>
<evidence type="ECO:0000256" key="4">
    <source>
        <dbReference type="ARBA" id="ARBA00012045"/>
    </source>
</evidence>
<dbReference type="GO" id="GO:0000701">
    <property type="term" value="F:purine-specific mismatch base pair DNA N-glycosylase activity"/>
    <property type="evidence" value="ECO:0007669"/>
    <property type="project" value="UniProtKB-EC"/>
</dbReference>
<evidence type="ECO:0000256" key="8">
    <source>
        <dbReference type="ARBA" id="ARBA00022763"/>
    </source>
</evidence>
<dbReference type="Pfam" id="PF14815">
    <property type="entry name" value="NUDIX_4"/>
    <property type="match status" value="1"/>
</dbReference>
<evidence type="ECO:0000313" key="17">
    <source>
        <dbReference type="Proteomes" id="UP000199603"/>
    </source>
</evidence>
<keyword evidence="11" id="KW-0411">Iron-sulfur</keyword>
<dbReference type="InterPro" id="IPR004035">
    <property type="entry name" value="Endouclease-III_FeS-bd_BS"/>
</dbReference>
<dbReference type="PROSITE" id="PS00764">
    <property type="entry name" value="ENDONUCLEASE_III_1"/>
    <property type="match status" value="1"/>
</dbReference>
<dbReference type="InterPro" id="IPR015797">
    <property type="entry name" value="NUDIX_hydrolase-like_dom_sf"/>
</dbReference>
<dbReference type="InterPro" id="IPR003265">
    <property type="entry name" value="HhH-GPD_domain"/>
</dbReference>
<dbReference type="GO" id="GO:0006298">
    <property type="term" value="P:mismatch repair"/>
    <property type="evidence" value="ECO:0007669"/>
    <property type="project" value="TreeGrafter"/>
</dbReference>
<dbReference type="SUPFAM" id="SSF55811">
    <property type="entry name" value="Nudix"/>
    <property type="match status" value="1"/>
</dbReference>
<keyword evidence="6" id="KW-0004">4Fe-4S</keyword>
<dbReference type="GO" id="GO:0006284">
    <property type="term" value="P:base-excision repair"/>
    <property type="evidence" value="ECO:0007669"/>
    <property type="project" value="UniProtKB-UniRule"/>
</dbReference>
<dbReference type="SMART" id="SM00478">
    <property type="entry name" value="ENDO3c"/>
    <property type="match status" value="1"/>
</dbReference>
<keyword evidence="7" id="KW-0479">Metal-binding</keyword>
<protein>
    <recommendedName>
        <fullName evidence="5 14">Adenine DNA glycosylase</fullName>
        <ecNumber evidence="4 14">3.2.2.31</ecNumber>
    </recommendedName>
</protein>
<evidence type="ECO:0000256" key="6">
    <source>
        <dbReference type="ARBA" id="ARBA00022485"/>
    </source>
</evidence>
<dbReference type="AlphaFoldDB" id="A0A1G7A7P0"/>
<evidence type="ECO:0000256" key="13">
    <source>
        <dbReference type="ARBA" id="ARBA00023295"/>
    </source>
</evidence>
<dbReference type="Pfam" id="PF00730">
    <property type="entry name" value="HhH-GPD"/>
    <property type="match status" value="1"/>
</dbReference>
<evidence type="ECO:0000256" key="5">
    <source>
        <dbReference type="ARBA" id="ARBA00022023"/>
    </source>
</evidence>
<keyword evidence="10 14" id="KW-0408">Iron</keyword>
<dbReference type="GO" id="GO:0032357">
    <property type="term" value="F:oxidized purine DNA binding"/>
    <property type="evidence" value="ECO:0007669"/>
    <property type="project" value="TreeGrafter"/>
</dbReference>
<accession>A0A1G7A7P0</accession>
<dbReference type="InterPro" id="IPR029119">
    <property type="entry name" value="MutY_C"/>
</dbReference>
<evidence type="ECO:0000256" key="3">
    <source>
        <dbReference type="ARBA" id="ARBA00008343"/>
    </source>
</evidence>
<evidence type="ECO:0000256" key="7">
    <source>
        <dbReference type="ARBA" id="ARBA00022723"/>
    </source>
</evidence>
<evidence type="ECO:0000256" key="11">
    <source>
        <dbReference type="ARBA" id="ARBA00023014"/>
    </source>
</evidence>
<comment type="cofactor">
    <cofactor evidence="14">
        <name>[4Fe-4S] cluster</name>
        <dbReference type="ChEBI" id="CHEBI:49883"/>
    </cofactor>
    <text evidence="14">Binds 1 [4Fe-4S] cluster.</text>
</comment>
<dbReference type="CDD" id="cd03431">
    <property type="entry name" value="NUDIX_DNA_Glycosylase_C-MutY"/>
    <property type="match status" value="1"/>
</dbReference>
<evidence type="ECO:0000256" key="2">
    <source>
        <dbReference type="ARBA" id="ARBA00002933"/>
    </source>
</evidence>
<proteinExistence type="inferred from homology"/>
<keyword evidence="17" id="KW-1185">Reference proteome</keyword>
<evidence type="ECO:0000256" key="14">
    <source>
        <dbReference type="RuleBase" id="RU365096"/>
    </source>
</evidence>
<gene>
    <name evidence="16" type="ORF">SAMN04488509_11924</name>
</gene>